<accession>A0ACB9MKQ0</accession>
<gene>
    <name evidence="1" type="ORF">MLD38_030262</name>
</gene>
<sequence length="516" mass="58247">MLSLTTASTIATYDINLGYPALTRRALFVLSVPEPCTRRRGRRRRASTLGFEFGGLSGFCFRETVVGRCGREWQDAGRDSGFDLEGEILEFMRGSENPDRFPTRRQLVEAGRMDLAEAIMERGGWLSLGWDLDGEDVKSAAPRRVDEENGVVHPECVCCDGDDACVEYAPDLSFELSRLSAEVDNDGIEGILNRLEKERNMTFGVGLRVNGSHGHMPNHSIRLSQDSADLAVADQERSHGLVYINGHSRDHMSQPMMFSKADVSKNSLQQGISWRTWTSERLGSSNSEFEAAEIDFNANHTSHNHEMEKFRLETSDSSNREAEEISDGLITHNELKGRLRHLQSQLSSVLAMLRSKSEASEIEQEPTRSSDSLQKYYDAWEFQENEIMAAKDMLRSIRAKMSVLEGKMAFATSDAQKIVEERQKKIDAAHRALQYLRTTCVVWPNHANEVLLAGSFDGWTGQRRMERSSTGIFSLYLKLYPGKYEIKFIVDGVWKIDPLRPIVNNNGYENNLLIVT</sequence>
<dbReference type="EMBL" id="CM042888">
    <property type="protein sequence ID" value="KAI4324808.1"/>
    <property type="molecule type" value="Genomic_DNA"/>
</dbReference>
<keyword evidence="2" id="KW-1185">Reference proteome</keyword>
<comment type="caution">
    <text evidence="1">The sequence shown here is derived from an EMBL/GenBank/DDBJ whole genome shotgun (WGS) entry which is preliminary data.</text>
</comment>
<evidence type="ECO:0000313" key="2">
    <source>
        <dbReference type="Proteomes" id="UP001057402"/>
    </source>
</evidence>
<dbReference type="Proteomes" id="UP001057402">
    <property type="component" value="Chromosome 9"/>
</dbReference>
<evidence type="ECO:0000313" key="1">
    <source>
        <dbReference type="EMBL" id="KAI4324808.1"/>
    </source>
</evidence>
<name>A0ACB9MKQ0_9MYRT</name>
<organism evidence="1 2">
    <name type="scientific">Melastoma candidum</name>
    <dbReference type="NCBI Taxonomy" id="119954"/>
    <lineage>
        <taxon>Eukaryota</taxon>
        <taxon>Viridiplantae</taxon>
        <taxon>Streptophyta</taxon>
        <taxon>Embryophyta</taxon>
        <taxon>Tracheophyta</taxon>
        <taxon>Spermatophyta</taxon>
        <taxon>Magnoliopsida</taxon>
        <taxon>eudicotyledons</taxon>
        <taxon>Gunneridae</taxon>
        <taxon>Pentapetalae</taxon>
        <taxon>rosids</taxon>
        <taxon>malvids</taxon>
        <taxon>Myrtales</taxon>
        <taxon>Melastomataceae</taxon>
        <taxon>Melastomatoideae</taxon>
        <taxon>Melastomateae</taxon>
        <taxon>Melastoma</taxon>
    </lineage>
</organism>
<proteinExistence type="predicted"/>
<reference evidence="2" key="1">
    <citation type="journal article" date="2023" name="Front. Plant Sci.">
        <title>Chromosomal-level genome assembly of Melastoma candidum provides insights into trichome evolution.</title>
        <authorList>
            <person name="Zhong Y."/>
            <person name="Wu W."/>
            <person name="Sun C."/>
            <person name="Zou P."/>
            <person name="Liu Y."/>
            <person name="Dai S."/>
            <person name="Zhou R."/>
        </authorList>
    </citation>
    <scope>NUCLEOTIDE SEQUENCE [LARGE SCALE GENOMIC DNA]</scope>
</reference>
<protein>
    <submittedName>
        <fullName evidence="1">Uncharacterized protein</fullName>
    </submittedName>
</protein>